<dbReference type="KEGG" id="dan:26514742"/>
<evidence type="ECO:0000256" key="1">
    <source>
        <dbReference type="SAM" id="Phobius"/>
    </source>
</evidence>
<keyword evidence="3" id="KW-1185">Reference proteome</keyword>
<reference evidence="2 3" key="1">
    <citation type="journal article" date="2007" name="Nature">
        <title>Evolution of genes and genomes on the Drosophila phylogeny.</title>
        <authorList>
            <consortium name="Drosophila 12 Genomes Consortium"/>
            <person name="Clark A.G."/>
            <person name="Eisen M.B."/>
            <person name="Smith D.R."/>
            <person name="Bergman C.M."/>
            <person name="Oliver B."/>
            <person name="Markow T.A."/>
            <person name="Kaufman T.C."/>
            <person name="Kellis M."/>
            <person name="Gelbart W."/>
            <person name="Iyer V.N."/>
            <person name="Pollard D.A."/>
            <person name="Sackton T.B."/>
            <person name="Larracuente A.M."/>
            <person name="Singh N.D."/>
            <person name="Abad J.P."/>
            <person name="Abt D.N."/>
            <person name="Adryan B."/>
            <person name="Aguade M."/>
            <person name="Akashi H."/>
            <person name="Anderson W.W."/>
            <person name="Aquadro C.F."/>
            <person name="Ardell D.H."/>
            <person name="Arguello R."/>
            <person name="Artieri C.G."/>
            <person name="Barbash D.A."/>
            <person name="Barker D."/>
            <person name="Barsanti P."/>
            <person name="Batterham P."/>
            <person name="Batzoglou S."/>
            <person name="Begun D."/>
            <person name="Bhutkar A."/>
            <person name="Blanco E."/>
            <person name="Bosak S.A."/>
            <person name="Bradley R.K."/>
            <person name="Brand A.D."/>
            <person name="Brent M.R."/>
            <person name="Brooks A.N."/>
            <person name="Brown R.H."/>
            <person name="Butlin R.K."/>
            <person name="Caggese C."/>
            <person name="Calvi B.R."/>
            <person name="Bernardo de Carvalho A."/>
            <person name="Caspi A."/>
            <person name="Castrezana S."/>
            <person name="Celniker S.E."/>
            <person name="Chang J.L."/>
            <person name="Chapple C."/>
            <person name="Chatterji S."/>
            <person name="Chinwalla A."/>
            <person name="Civetta A."/>
            <person name="Clifton S.W."/>
            <person name="Comeron J.M."/>
            <person name="Costello J.C."/>
            <person name="Coyne J.A."/>
            <person name="Daub J."/>
            <person name="David R.G."/>
            <person name="Delcher A.L."/>
            <person name="Delehaunty K."/>
            <person name="Do C.B."/>
            <person name="Ebling H."/>
            <person name="Edwards K."/>
            <person name="Eickbush T."/>
            <person name="Evans J.D."/>
            <person name="Filipski A."/>
            <person name="Findeiss S."/>
            <person name="Freyhult E."/>
            <person name="Fulton L."/>
            <person name="Fulton R."/>
            <person name="Garcia A.C."/>
            <person name="Gardiner A."/>
            <person name="Garfield D.A."/>
            <person name="Garvin B.E."/>
            <person name="Gibson G."/>
            <person name="Gilbert D."/>
            <person name="Gnerre S."/>
            <person name="Godfrey J."/>
            <person name="Good R."/>
            <person name="Gotea V."/>
            <person name="Gravely B."/>
            <person name="Greenberg A.J."/>
            <person name="Griffiths-Jones S."/>
            <person name="Gross S."/>
            <person name="Guigo R."/>
            <person name="Gustafson E.A."/>
            <person name="Haerty W."/>
            <person name="Hahn M.W."/>
            <person name="Halligan D.L."/>
            <person name="Halpern A.L."/>
            <person name="Halter G.M."/>
            <person name="Han M.V."/>
            <person name="Heger A."/>
            <person name="Hillier L."/>
            <person name="Hinrichs A.S."/>
            <person name="Holmes I."/>
            <person name="Hoskins R.A."/>
            <person name="Hubisz M.J."/>
            <person name="Hultmark D."/>
            <person name="Huntley M.A."/>
            <person name="Jaffe D.B."/>
            <person name="Jagadeeshan S."/>
            <person name="Jeck W.R."/>
            <person name="Johnson J."/>
            <person name="Jones C.D."/>
            <person name="Jordan W.C."/>
            <person name="Karpen G.H."/>
            <person name="Kataoka E."/>
            <person name="Keightley P.D."/>
            <person name="Kheradpour P."/>
            <person name="Kirkness E.F."/>
            <person name="Koerich L.B."/>
            <person name="Kristiansen K."/>
            <person name="Kudrna D."/>
            <person name="Kulathinal R.J."/>
            <person name="Kumar S."/>
            <person name="Kwok R."/>
            <person name="Lander E."/>
            <person name="Langley C.H."/>
            <person name="Lapoint R."/>
            <person name="Lazzaro B.P."/>
            <person name="Lee S.J."/>
            <person name="Levesque L."/>
            <person name="Li R."/>
            <person name="Lin C.F."/>
            <person name="Lin M.F."/>
            <person name="Lindblad-Toh K."/>
            <person name="Llopart A."/>
            <person name="Long M."/>
            <person name="Low L."/>
            <person name="Lozovsky E."/>
            <person name="Lu J."/>
            <person name="Luo M."/>
            <person name="Machado C.A."/>
            <person name="Makalowski W."/>
            <person name="Marzo M."/>
            <person name="Matsuda M."/>
            <person name="Matzkin L."/>
            <person name="McAllister B."/>
            <person name="McBride C.S."/>
            <person name="McKernan B."/>
            <person name="McKernan K."/>
            <person name="Mendez-Lago M."/>
            <person name="Minx P."/>
            <person name="Mollenhauer M.U."/>
            <person name="Montooth K."/>
            <person name="Mount S.M."/>
            <person name="Mu X."/>
            <person name="Myers E."/>
            <person name="Negre B."/>
            <person name="Newfeld S."/>
            <person name="Nielsen R."/>
            <person name="Noor M.A."/>
            <person name="O'Grady P."/>
            <person name="Pachter L."/>
            <person name="Papaceit M."/>
            <person name="Parisi M.J."/>
            <person name="Parisi M."/>
            <person name="Parts L."/>
            <person name="Pedersen J.S."/>
            <person name="Pesole G."/>
            <person name="Phillippy A.M."/>
            <person name="Ponting C.P."/>
            <person name="Pop M."/>
            <person name="Porcelli D."/>
            <person name="Powell J.R."/>
            <person name="Prohaska S."/>
            <person name="Pruitt K."/>
            <person name="Puig M."/>
            <person name="Quesneville H."/>
            <person name="Ram K.R."/>
            <person name="Rand D."/>
            <person name="Rasmussen M.D."/>
            <person name="Reed L.K."/>
            <person name="Reenan R."/>
            <person name="Reily A."/>
            <person name="Remington K.A."/>
            <person name="Rieger T.T."/>
            <person name="Ritchie M.G."/>
            <person name="Robin C."/>
            <person name="Rogers Y.H."/>
            <person name="Rohde C."/>
            <person name="Rozas J."/>
            <person name="Rubenfield M.J."/>
            <person name="Ruiz A."/>
            <person name="Russo S."/>
            <person name="Salzberg S.L."/>
            <person name="Sanchez-Gracia A."/>
            <person name="Saranga D.J."/>
            <person name="Sato H."/>
            <person name="Schaeffer S.W."/>
            <person name="Schatz M.C."/>
            <person name="Schlenke T."/>
            <person name="Schwartz R."/>
            <person name="Segarra C."/>
            <person name="Singh R.S."/>
            <person name="Sirot L."/>
            <person name="Sirota M."/>
            <person name="Sisneros N.B."/>
            <person name="Smith C.D."/>
            <person name="Smith T.F."/>
            <person name="Spieth J."/>
            <person name="Stage D.E."/>
            <person name="Stark A."/>
            <person name="Stephan W."/>
            <person name="Strausberg R.L."/>
            <person name="Strempel S."/>
            <person name="Sturgill D."/>
            <person name="Sutton G."/>
            <person name="Sutton G.G."/>
            <person name="Tao W."/>
            <person name="Teichmann S."/>
            <person name="Tobari Y.N."/>
            <person name="Tomimura Y."/>
            <person name="Tsolas J.M."/>
            <person name="Valente V.L."/>
            <person name="Venter E."/>
            <person name="Venter J.C."/>
            <person name="Vicario S."/>
            <person name="Vieira F.G."/>
            <person name="Vilella A.J."/>
            <person name="Villasante A."/>
            <person name="Walenz B."/>
            <person name="Wang J."/>
            <person name="Wasserman M."/>
            <person name="Watts T."/>
            <person name="Wilson D."/>
            <person name="Wilson R.K."/>
            <person name="Wing R.A."/>
            <person name="Wolfner M.F."/>
            <person name="Wong A."/>
            <person name="Wong G.K."/>
            <person name="Wu C.I."/>
            <person name="Wu G."/>
            <person name="Yamamoto D."/>
            <person name="Yang H.P."/>
            <person name="Yang S.P."/>
            <person name="Yorke J.A."/>
            <person name="Yoshida K."/>
            <person name="Zdobnov E."/>
            <person name="Zhang P."/>
            <person name="Zhang Y."/>
            <person name="Zimin A.V."/>
            <person name="Baldwin J."/>
            <person name="Abdouelleil A."/>
            <person name="Abdulkadir J."/>
            <person name="Abebe A."/>
            <person name="Abera B."/>
            <person name="Abreu J."/>
            <person name="Acer S.C."/>
            <person name="Aftuck L."/>
            <person name="Alexander A."/>
            <person name="An P."/>
            <person name="Anderson E."/>
            <person name="Anderson S."/>
            <person name="Arachi H."/>
            <person name="Azer M."/>
            <person name="Bachantsang P."/>
            <person name="Barry A."/>
            <person name="Bayul T."/>
            <person name="Berlin A."/>
            <person name="Bessette D."/>
            <person name="Bloom T."/>
            <person name="Blye J."/>
            <person name="Boguslavskiy L."/>
            <person name="Bonnet C."/>
            <person name="Boukhgalter B."/>
            <person name="Bourzgui I."/>
            <person name="Brown A."/>
            <person name="Cahill P."/>
            <person name="Channer S."/>
            <person name="Cheshatsang Y."/>
            <person name="Chuda L."/>
            <person name="Citroen M."/>
            <person name="Collymore A."/>
            <person name="Cooke P."/>
            <person name="Costello M."/>
            <person name="D'Aco K."/>
            <person name="Daza R."/>
            <person name="De Haan G."/>
            <person name="DeGray S."/>
            <person name="DeMaso C."/>
            <person name="Dhargay N."/>
            <person name="Dooley K."/>
            <person name="Dooley E."/>
            <person name="Doricent M."/>
            <person name="Dorje P."/>
            <person name="Dorjee K."/>
            <person name="Dupes A."/>
            <person name="Elong R."/>
            <person name="Falk J."/>
            <person name="Farina A."/>
            <person name="Faro S."/>
            <person name="Ferguson D."/>
            <person name="Fisher S."/>
            <person name="Foley C.D."/>
            <person name="Franke A."/>
            <person name="Friedrich D."/>
            <person name="Gadbois L."/>
            <person name="Gearin G."/>
            <person name="Gearin C.R."/>
            <person name="Giannoukos G."/>
            <person name="Goode T."/>
            <person name="Graham J."/>
            <person name="Grandbois E."/>
            <person name="Grewal S."/>
            <person name="Gyaltsen K."/>
            <person name="Hafez N."/>
            <person name="Hagos B."/>
            <person name="Hall J."/>
            <person name="Henson C."/>
            <person name="Hollinger A."/>
            <person name="Honan T."/>
            <person name="Huard M.D."/>
            <person name="Hughes L."/>
            <person name="Hurhula B."/>
            <person name="Husby M.E."/>
            <person name="Kamat A."/>
            <person name="Kanga B."/>
            <person name="Kashin S."/>
            <person name="Khazanovich D."/>
            <person name="Kisner P."/>
            <person name="Lance K."/>
            <person name="Lara M."/>
            <person name="Lee W."/>
            <person name="Lennon N."/>
            <person name="Letendre F."/>
            <person name="LeVine R."/>
            <person name="Lipovsky A."/>
            <person name="Liu X."/>
            <person name="Liu J."/>
            <person name="Liu S."/>
            <person name="Lokyitsang T."/>
            <person name="Lokyitsang Y."/>
            <person name="Lubonja R."/>
            <person name="Lui A."/>
            <person name="MacDonald P."/>
            <person name="Magnisalis V."/>
            <person name="Maru K."/>
            <person name="Matthews C."/>
            <person name="McCusker W."/>
            <person name="McDonough S."/>
            <person name="Mehta T."/>
            <person name="Meldrim J."/>
            <person name="Meneus L."/>
            <person name="Mihai O."/>
            <person name="Mihalev A."/>
            <person name="Mihova T."/>
            <person name="Mittelman R."/>
            <person name="Mlenga V."/>
            <person name="Montmayeur A."/>
            <person name="Mulrain L."/>
            <person name="Navidi A."/>
            <person name="Naylor J."/>
            <person name="Negash T."/>
            <person name="Nguyen T."/>
            <person name="Nguyen N."/>
            <person name="Nicol R."/>
            <person name="Norbu C."/>
            <person name="Norbu N."/>
            <person name="Novod N."/>
            <person name="O'Neill B."/>
            <person name="Osman S."/>
            <person name="Markiewicz E."/>
            <person name="Oyono O.L."/>
            <person name="Patti C."/>
            <person name="Phunkhang P."/>
            <person name="Pierre F."/>
            <person name="Priest M."/>
            <person name="Raghuraman S."/>
            <person name="Rege F."/>
            <person name="Reyes R."/>
            <person name="Rise C."/>
            <person name="Rogov P."/>
            <person name="Ross K."/>
            <person name="Ryan E."/>
            <person name="Settipalli S."/>
            <person name="Shea T."/>
            <person name="Sherpa N."/>
            <person name="Shi L."/>
            <person name="Shih D."/>
            <person name="Sparrow T."/>
            <person name="Spaulding J."/>
            <person name="Stalker J."/>
            <person name="Stange-Thomann N."/>
            <person name="Stavropoulos S."/>
            <person name="Stone C."/>
            <person name="Strader C."/>
            <person name="Tesfaye S."/>
            <person name="Thomson T."/>
            <person name="Thoulutsang Y."/>
            <person name="Thoulutsang D."/>
            <person name="Topham K."/>
            <person name="Topping I."/>
            <person name="Tsamla T."/>
            <person name="Vassiliev H."/>
            <person name="Vo A."/>
            <person name="Wangchuk T."/>
            <person name="Wangdi T."/>
            <person name="Weiand M."/>
            <person name="Wilkinson J."/>
            <person name="Wilson A."/>
            <person name="Yadav S."/>
            <person name="Young G."/>
            <person name="Yu Q."/>
            <person name="Zembek L."/>
            <person name="Zhong D."/>
            <person name="Zimmer A."/>
            <person name="Zwirko Z."/>
            <person name="Jaffe D.B."/>
            <person name="Alvarez P."/>
            <person name="Brockman W."/>
            <person name="Butler J."/>
            <person name="Chin C."/>
            <person name="Gnerre S."/>
            <person name="Grabherr M."/>
            <person name="Kleber M."/>
            <person name="Mauceli E."/>
            <person name="MacCallum I."/>
        </authorList>
    </citation>
    <scope>NUCLEOTIDE SEQUENCE [LARGE SCALE GENOMIC DNA]</scope>
    <source>
        <strain evidence="3">Tucson 14024-0371.13</strain>
    </source>
</reference>
<evidence type="ECO:0000313" key="2">
    <source>
        <dbReference type="EMBL" id="KPU73507.1"/>
    </source>
</evidence>
<dbReference type="Proteomes" id="UP000007801">
    <property type="component" value="Unassembled WGS sequence"/>
</dbReference>
<proteinExistence type="predicted"/>
<protein>
    <submittedName>
        <fullName evidence="2">Uncharacterized protein</fullName>
    </submittedName>
</protein>
<name>A0A0P8ZFG3_DROAN</name>
<dbReference type="GeneID" id="26514742"/>
<dbReference type="EMBL" id="CH902620">
    <property type="protein sequence ID" value="KPU73507.1"/>
    <property type="molecule type" value="Genomic_DNA"/>
</dbReference>
<gene>
    <name evidence="2" type="primary">Dana\GF27333</name>
    <name evidence="2" type="ORF">GF27333</name>
</gene>
<feature type="transmembrane region" description="Helical" evidence="1">
    <location>
        <begin position="15"/>
        <end position="36"/>
    </location>
</feature>
<dbReference type="AlphaFoldDB" id="A0A0P8ZFG3"/>
<dbReference type="OrthoDB" id="7818297at2759"/>
<dbReference type="InParanoid" id="A0A0P8ZFG3"/>
<dbReference type="FunCoup" id="A0A0P8ZFG3">
    <property type="interactions" value="1"/>
</dbReference>
<accession>A0A0P8ZFG3</accession>
<evidence type="ECO:0000313" key="3">
    <source>
        <dbReference type="Proteomes" id="UP000007801"/>
    </source>
</evidence>
<organism evidence="2 3">
    <name type="scientific">Drosophila ananassae</name>
    <name type="common">Fruit fly</name>
    <dbReference type="NCBI Taxonomy" id="7217"/>
    <lineage>
        <taxon>Eukaryota</taxon>
        <taxon>Metazoa</taxon>
        <taxon>Ecdysozoa</taxon>
        <taxon>Arthropoda</taxon>
        <taxon>Hexapoda</taxon>
        <taxon>Insecta</taxon>
        <taxon>Pterygota</taxon>
        <taxon>Neoptera</taxon>
        <taxon>Endopterygota</taxon>
        <taxon>Diptera</taxon>
        <taxon>Brachycera</taxon>
        <taxon>Muscomorpha</taxon>
        <taxon>Ephydroidea</taxon>
        <taxon>Drosophilidae</taxon>
        <taxon>Drosophila</taxon>
        <taxon>Sophophora</taxon>
    </lineage>
</organism>
<keyword evidence="1" id="KW-1133">Transmembrane helix</keyword>
<keyword evidence="1" id="KW-0472">Membrane</keyword>
<keyword evidence="1" id="KW-0812">Transmembrane</keyword>
<sequence>MSFIKGFKKFATTTVGLMAIGLGSTALLYTVNRIFIQPHLNQKRRLQAEACAEYLFQQESQHPVATSSSIRSE</sequence>